<dbReference type="InterPro" id="IPR028098">
    <property type="entry name" value="Glyco_trans_4-like_N"/>
</dbReference>
<name>A0ABW5LWT2_9FLAO</name>
<keyword evidence="3" id="KW-0808">Transferase</keyword>
<protein>
    <submittedName>
        <fullName evidence="3">Glycosyltransferase family 4 protein</fullName>
        <ecNumber evidence="3">2.4.-.-</ecNumber>
    </submittedName>
</protein>
<evidence type="ECO:0000259" key="1">
    <source>
        <dbReference type="Pfam" id="PF00534"/>
    </source>
</evidence>
<keyword evidence="3" id="KW-0328">Glycosyltransferase</keyword>
<evidence type="ECO:0000313" key="3">
    <source>
        <dbReference type="EMBL" id="MFD2567787.1"/>
    </source>
</evidence>
<dbReference type="PANTHER" id="PTHR12526:SF630">
    <property type="entry name" value="GLYCOSYLTRANSFERASE"/>
    <property type="match status" value="1"/>
</dbReference>
<feature type="domain" description="Glycosyltransferase subfamily 4-like N-terminal" evidence="2">
    <location>
        <begin position="2"/>
        <end position="157"/>
    </location>
</feature>
<dbReference type="CDD" id="cd03801">
    <property type="entry name" value="GT4_PimA-like"/>
    <property type="match status" value="1"/>
</dbReference>
<keyword evidence="4" id="KW-1185">Reference proteome</keyword>
<gene>
    <name evidence="3" type="ORF">ACFSRZ_10415</name>
</gene>
<dbReference type="EC" id="2.4.-.-" evidence="3"/>
<comment type="caution">
    <text evidence="3">The sequence shown here is derived from an EMBL/GenBank/DDBJ whole genome shotgun (WGS) entry which is preliminary data.</text>
</comment>
<dbReference type="GO" id="GO:0016757">
    <property type="term" value="F:glycosyltransferase activity"/>
    <property type="evidence" value="ECO:0007669"/>
    <property type="project" value="UniProtKB-KW"/>
</dbReference>
<organism evidence="3 4">
    <name type="scientific">Pseudotenacibaculum haliotis</name>
    <dbReference type="NCBI Taxonomy" id="1862138"/>
    <lineage>
        <taxon>Bacteria</taxon>
        <taxon>Pseudomonadati</taxon>
        <taxon>Bacteroidota</taxon>
        <taxon>Flavobacteriia</taxon>
        <taxon>Flavobacteriales</taxon>
        <taxon>Flavobacteriaceae</taxon>
        <taxon>Pseudotenacibaculum</taxon>
    </lineage>
</organism>
<accession>A0ABW5LWT2</accession>
<reference evidence="4" key="1">
    <citation type="journal article" date="2019" name="Int. J. Syst. Evol. Microbiol.">
        <title>The Global Catalogue of Microorganisms (GCM) 10K type strain sequencing project: providing services to taxonomists for standard genome sequencing and annotation.</title>
        <authorList>
            <consortium name="The Broad Institute Genomics Platform"/>
            <consortium name="The Broad Institute Genome Sequencing Center for Infectious Disease"/>
            <person name="Wu L."/>
            <person name="Ma J."/>
        </authorList>
    </citation>
    <scope>NUCLEOTIDE SEQUENCE [LARGE SCALE GENOMIC DNA]</scope>
    <source>
        <strain evidence="4">KCTC 52127</strain>
    </source>
</reference>
<evidence type="ECO:0000313" key="4">
    <source>
        <dbReference type="Proteomes" id="UP001597508"/>
    </source>
</evidence>
<feature type="domain" description="Glycosyl transferase family 1" evidence="1">
    <location>
        <begin position="248"/>
        <end position="352"/>
    </location>
</feature>
<dbReference type="EMBL" id="JBHULH010000004">
    <property type="protein sequence ID" value="MFD2567787.1"/>
    <property type="molecule type" value="Genomic_DNA"/>
</dbReference>
<dbReference type="Gene3D" id="3.40.50.2000">
    <property type="entry name" value="Glycogen Phosphorylase B"/>
    <property type="match status" value="2"/>
</dbReference>
<dbReference type="Proteomes" id="UP001597508">
    <property type="component" value="Unassembled WGS sequence"/>
</dbReference>
<dbReference type="SUPFAM" id="SSF53756">
    <property type="entry name" value="UDP-Glycosyltransferase/glycogen phosphorylase"/>
    <property type="match status" value="1"/>
</dbReference>
<dbReference type="PANTHER" id="PTHR12526">
    <property type="entry name" value="GLYCOSYLTRANSFERASE"/>
    <property type="match status" value="1"/>
</dbReference>
<dbReference type="RefSeq" id="WP_379666493.1">
    <property type="nucleotide sequence ID" value="NZ_JBHULH010000004.1"/>
</dbReference>
<dbReference type="Pfam" id="PF13477">
    <property type="entry name" value="Glyco_trans_4_2"/>
    <property type="match status" value="1"/>
</dbReference>
<sequence length="383" mass="44512">MKILFVCQQYIHSARWINQLKDSHHEVYVFDCLDREIHPDLKWTNYIENWSKRKIPYIKGEERLKKKKPAFYEKIENILQVTASEKLKELIEEIKPDLVHSMEMQSETYPLVKVRQKLPFVWAYSSWGSDIYHYQNDAKHLKKIRSVLNQVNYFFSDNSRDISLAKENGFSGDSMPIFPGGGGYDLMKYQEHIQPVKQRKTILIKGYHHWAGRALHVLEALKFIIDVIKAYDLYVYSAHQIVIDKIEELNTEYNLNIHYSSRSDELTHEDLLKKFGKAKIAIGNSVTDGIPNTLLESMLCGAFPIQSNPGNVTEDYIENGINGLLIDDPENSRNIADKILEALKNEALLEKAFEINQEKAKELACTSIQKKVLETYKKIEEEL</sequence>
<dbReference type="Pfam" id="PF00534">
    <property type="entry name" value="Glycos_transf_1"/>
    <property type="match status" value="1"/>
</dbReference>
<proteinExistence type="predicted"/>
<evidence type="ECO:0000259" key="2">
    <source>
        <dbReference type="Pfam" id="PF13477"/>
    </source>
</evidence>
<dbReference type="InterPro" id="IPR001296">
    <property type="entry name" value="Glyco_trans_1"/>
</dbReference>